<sequence>MIARKPQKFSLNSMESNSEQLHKESTSSFSEKQQQKKSAVDTATSILEELGVKKTSAKKTNKNNRLNVQRKSASIKKPIVEQKEWNNSLLKDLKTQKSVAKKITAKPTGANKTEPEQTKNKSAETKPTQVENPTDQPKDKIGFQEKFMIFTMLVVLGIAVLGFIGGYLKIFDLAIFRQLASGNVHQLEFVGEFEARKVENGYNRLPLFVVEGSIRNTFFESDQVKKIQLKAFVFDAEQQIISSHFTFAGVVLSDEQLETLSPMNIKSLRHSGDLKLLNSNVGTEVQKGSLMTIDTKGQEVPFQVVFFKDVSAIKRTSLQIVSYVRKNKLVYVRAPDLQ</sequence>
<dbReference type="EMBL" id="UINC01001318">
    <property type="protein sequence ID" value="SUZ77488.1"/>
    <property type="molecule type" value="Genomic_DNA"/>
</dbReference>
<feature type="compositionally biased region" description="Polar residues" evidence="1">
    <location>
        <begin position="125"/>
        <end position="135"/>
    </location>
</feature>
<evidence type="ECO:0000313" key="3">
    <source>
        <dbReference type="EMBL" id="SUZ77488.1"/>
    </source>
</evidence>
<feature type="transmembrane region" description="Helical" evidence="2">
    <location>
        <begin position="147"/>
        <end position="168"/>
    </location>
</feature>
<feature type="compositionally biased region" description="Polar residues" evidence="1">
    <location>
        <begin position="9"/>
        <end position="19"/>
    </location>
</feature>
<reference evidence="3" key="1">
    <citation type="submission" date="2018-05" db="EMBL/GenBank/DDBJ databases">
        <authorList>
            <person name="Lanie J.A."/>
            <person name="Ng W.-L."/>
            <person name="Kazmierczak K.M."/>
            <person name="Andrzejewski T.M."/>
            <person name="Davidsen T.M."/>
            <person name="Wayne K.J."/>
            <person name="Tettelin H."/>
            <person name="Glass J.I."/>
            <person name="Rusch D."/>
            <person name="Podicherti R."/>
            <person name="Tsui H.-C.T."/>
            <person name="Winkler M.E."/>
        </authorList>
    </citation>
    <scope>NUCLEOTIDE SEQUENCE</scope>
</reference>
<keyword evidence="2" id="KW-1133">Transmembrane helix</keyword>
<dbReference type="AlphaFoldDB" id="A0A381QEU1"/>
<feature type="region of interest" description="Disordered" evidence="1">
    <location>
        <begin position="100"/>
        <end position="138"/>
    </location>
</feature>
<gene>
    <name evidence="3" type="ORF">METZ01_LOCUS30342</name>
</gene>
<accession>A0A381QEU1</accession>
<evidence type="ECO:0000256" key="2">
    <source>
        <dbReference type="SAM" id="Phobius"/>
    </source>
</evidence>
<feature type="region of interest" description="Disordered" evidence="1">
    <location>
        <begin position="1"/>
        <end position="70"/>
    </location>
</feature>
<keyword evidence="2" id="KW-0812">Transmembrane</keyword>
<protein>
    <submittedName>
        <fullName evidence="3">Uncharacterized protein</fullName>
    </submittedName>
</protein>
<proteinExistence type="predicted"/>
<keyword evidence="2" id="KW-0472">Membrane</keyword>
<organism evidence="3">
    <name type="scientific">marine metagenome</name>
    <dbReference type="NCBI Taxonomy" id="408172"/>
    <lineage>
        <taxon>unclassified sequences</taxon>
        <taxon>metagenomes</taxon>
        <taxon>ecological metagenomes</taxon>
    </lineage>
</organism>
<evidence type="ECO:0000256" key="1">
    <source>
        <dbReference type="SAM" id="MobiDB-lite"/>
    </source>
</evidence>
<feature type="compositionally biased region" description="Basic and acidic residues" evidence="1">
    <location>
        <begin position="113"/>
        <end position="124"/>
    </location>
</feature>
<name>A0A381QEU1_9ZZZZ</name>